<dbReference type="GO" id="GO:0005524">
    <property type="term" value="F:ATP binding"/>
    <property type="evidence" value="ECO:0007669"/>
    <property type="project" value="UniProtKB-KW"/>
</dbReference>
<dbReference type="InterPro" id="IPR027417">
    <property type="entry name" value="P-loop_NTPase"/>
</dbReference>
<comment type="caution">
    <text evidence="4">The sequence shown here is derived from an EMBL/GenBank/DDBJ whole genome shotgun (WGS) entry which is preliminary data.</text>
</comment>
<keyword evidence="1" id="KW-0547">Nucleotide-binding</keyword>
<keyword evidence="5" id="KW-1185">Reference proteome</keyword>
<dbReference type="Proteomes" id="UP000679220">
    <property type="component" value="Unassembled WGS sequence"/>
</dbReference>
<evidence type="ECO:0000259" key="3">
    <source>
        <dbReference type="Pfam" id="PF13538"/>
    </source>
</evidence>
<reference evidence="4" key="2">
    <citation type="submission" date="2021-04" db="EMBL/GenBank/DDBJ databases">
        <authorList>
            <person name="Zhang T."/>
            <person name="Zhang Y."/>
            <person name="Lu D."/>
            <person name="Zuo D."/>
            <person name="Du Z."/>
        </authorList>
    </citation>
    <scope>NUCLEOTIDE SEQUENCE</scope>
    <source>
        <strain evidence="4">JR1</strain>
    </source>
</reference>
<sequence length="474" mass="54616">MLNKHISTLITHQFAFEPTSSQEQLINGLGHFLTEEVASSVCLIKGYAGTGKTSLMKAFTDVLVDLKMPFQLMAPTGRAAKVLSSYTGKPAYTIHKLIYRRQSSTDDFSAFHLNYNKAREAVFIVDEASMISNNSLEYTMFGSGRLLEDLLNFVFSNERCKLVIIGDVAQLPPVGFEESPALDKLYLESLGMQVQEYFLKEVVRQQQDSGILYNATKLRFMLDEGVFEPTFPALEVKGYDDFKRLSGEELIDELNWCQENYGLDETLVVCRSNKRANLFNKGIRGSILYREEELTVTDHLLIMKNNYFWLKDSKEADFIANGDIAEVVRINGYEELYDRRFANVTLRLTDYEHLEVDVKIILDALHTDTAGFSKEEQEAFFYNVMEDYEAEKSQRKKYGKIKENPYYNALQVKYAYAMTCHKSQGGQWKAVFIDQGYIPEEQMGTGYFRWLYTAITRATEKVYLVNFKDEFFEE</sequence>
<dbReference type="CDD" id="cd18809">
    <property type="entry name" value="SF1_C_RecD"/>
    <property type="match status" value="1"/>
</dbReference>
<organism evidence="4 5">
    <name type="scientific">Carboxylicivirga sediminis</name>
    <dbReference type="NCBI Taxonomy" id="2006564"/>
    <lineage>
        <taxon>Bacteria</taxon>
        <taxon>Pseudomonadati</taxon>
        <taxon>Bacteroidota</taxon>
        <taxon>Bacteroidia</taxon>
        <taxon>Marinilabiliales</taxon>
        <taxon>Marinilabiliaceae</taxon>
        <taxon>Carboxylicivirga</taxon>
    </lineage>
</organism>
<dbReference type="GO" id="GO:0003678">
    <property type="term" value="F:DNA helicase activity"/>
    <property type="evidence" value="ECO:0007669"/>
    <property type="project" value="UniProtKB-ARBA"/>
</dbReference>
<feature type="domain" description="UvrD-like helicase C-terminal" evidence="3">
    <location>
        <begin position="414"/>
        <end position="465"/>
    </location>
</feature>
<dbReference type="InterPro" id="IPR050534">
    <property type="entry name" value="Coronavir_polyprotein_1ab"/>
</dbReference>
<evidence type="ECO:0000256" key="1">
    <source>
        <dbReference type="ARBA" id="ARBA00022741"/>
    </source>
</evidence>
<evidence type="ECO:0000256" key="2">
    <source>
        <dbReference type="ARBA" id="ARBA00022840"/>
    </source>
</evidence>
<keyword evidence="2" id="KW-0067">ATP-binding</keyword>
<name>A0A941F424_9BACT</name>
<evidence type="ECO:0000313" key="5">
    <source>
        <dbReference type="Proteomes" id="UP000679220"/>
    </source>
</evidence>
<proteinExistence type="predicted"/>
<dbReference type="AlphaFoldDB" id="A0A941F424"/>
<dbReference type="Pfam" id="PF13604">
    <property type="entry name" value="AAA_30"/>
    <property type="match status" value="1"/>
</dbReference>
<dbReference type="CDD" id="cd17933">
    <property type="entry name" value="DEXSc_RecD-like"/>
    <property type="match status" value="1"/>
</dbReference>
<dbReference type="EMBL" id="JAGTAR010000008">
    <property type="protein sequence ID" value="MBR8535285.1"/>
    <property type="molecule type" value="Genomic_DNA"/>
</dbReference>
<dbReference type="InterPro" id="IPR027785">
    <property type="entry name" value="UvrD-like_helicase_C"/>
</dbReference>
<accession>A0A941F424</accession>
<dbReference type="PANTHER" id="PTHR43788:SF6">
    <property type="entry name" value="DNA HELICASE B"/>
    <property type="match status" value="1"/>
</dbReference>
<dbReference type="SUPFAM" id="SSF52540">
    <property type="entry name" value="P-loop containing nucleoside triphosphate hydrolases"/>
    <property type="match status" value="1"/>
</dbReference>
<dbReference type="RefSeq" id="WP_212189189.1">
    <property type="nucleotide sequence ID" value="NZ_JAGTAR010000008.1"/>
</dbReference>
<reference evidence="4" key="1">
    <citation type="journal article" date="2018" name="Int. J. Syst. Evol. Microbiol.">
        <title>Carboxylicivirga sediminis sp. nov., isolated from coastal sediment.</title>
        <authorList>
            <person name="Wang F.Q."/>
            <person name="Ren L.H."/>
            <person name="Zou R.J."/>
            <person name="Sun Y.Z."/>
            <person name="Liu X.J."/>
            <person name="Jiang F."/>
            <person name="Liu L.J."/>
        </authorList>
    </citation>
    <scope>NUCLEOTIDE SEQUENCE</scope>
    <source>
        <strain evidence="4">JR1</strain>
    </source>
</reference>
<protein>
    <submittedName>
        <fullName evidence="4">AAA family ATPase</fullName>
    </submittedName>
</protein>
<dbReference type="Gene3D" id="3.40.50.300">
    <property type="entry name" value="P-loop containing nucleotide triphosphate hydrolases"/>
    <property type="match status" value="2"/>
</dbReference>
<dbReference type="PANTHER" id="PTHR43788">
    <property type="entry name" value="DNA2/NAM7 HELICASE FAMILY MEMBER"/>
    <property type="match status" value="1"/>
</dbReference>
<evidence type="ECO:0000313" key="4">
    <source>
        <dbReference type="EMBL" id="MBR8535285.1"/>
    </source>
</evidence>
<dbReference type="Pfam" id="PF13538">
    <property type="entry name" value="UvrD_C_2"/>
    <property type="match status" value="1"/>
</dbReference>
<gene>
    <name evidence="4" type="ORF">KDU71_06920</name>
</gene>